<protein>
    <submittedName>
        <fullName evidence="4">HIT family hydrolase</fullName>
    </submittedName>
</protein>
<dbReference type="Proteomes" id="UP000032066">
    <property type="component" value="Unassembled WGS sequence"/>
</dbReference>
<name>A0A0D0Q506_KITGR</name>
<dbReference type="RefSeq" id="WP_043912783.1">
    <property type="nucleotide sequence ID" value="NZ_JXZB01000002.1"/>
</dbReference>
<evidence type="ECO:0000259" key="3">
    <source>
        <dbReference type="PROSITE" id="PS51084"/>
    </source>
</evidence>
<dbReference type="InterPro" id="IPR036265">
    <property type="entry name" value="HIT-like_sf"/>
</dbReference>
<dbReference type="PATRIC" id="fig|2064.6.peg.3604"/>
<dbReference type="PANTHER" id="PTHR23089">
    <property type="entry name" value="HISTIDINE TRIAD HIT PROTEIN"/>
    <property type="match status" value="1"/>
</dbReference>
<organism evidence="4 5">
    <name type="scientific">Kitasatospora griseola</name>
    <name type="common">Streptomyces griseolosporeus</name>
    <dbReference type="NCBI Taxonomy" id="2064"/>
    <lineage>
        <taxon>Bacteria</taxon>
        <taxon>Bacillati</taxon>
        <taxon>Actinomycetota</taxon>
        <taxon>Actinomycetes</taxon>
        <taxon>Kitasatosporales</taxon>
        <taxon>Streptomycetaceae</taxon>
        <taxon>Kitasatospora</taxon>
    </lineage>
</organism>
<reference evidence="4 5" key="1">
    <citation type="submission" date="2015-02" db="EMBL/GenBank/DDBJ databases">
        <title>Draft genome sequence of Kitasatospora griseola MF730-N6, a bafilomycin, terpentecin and satosporin producer.</title>
        <authorList>
            <person name="Arens J.C."/>
            <person name="Haltli B."/>
            <person name="Kerr R.G."/>
        </authorList>
    </citation>
    <scope>NUCLEOTIDE SEQUENCE [LARGE SCALE GENOMIC DNA]</scope>
    <source>
        <strain evidence="4 5">MF730-N6</strain>
    </source>
</reference>
<accession>A0A0D0Q506</accession>
<evidence type="ECO:0000313" key="4">
    <source>
        <dbReference type="EMBL" id="KIQ66078.1"/>
    </source>
</evidence>
<dbReference type="PROSITE" id="PS51084">
    <property type="entry name" value="HIT_2"/>
    <property type="match status" value="1"/>
</dbReference>
<proteinExistence type="predicted"/>
<evidence type="ECO:0000313" key="5">
    <source>
        <dbReference type="Proteomes" id="UP000032066"/>
    </source>
</evidence>
<feature type="domain" description="HIT" evidence="3">
    <location>
        <begin position="13"/>
        <end position="120"/>
    </location>
</feature>
<feature type="short sequence motif" description="Histidine triad motif" evidence="2">
    <location>
        <begin position="104"/>
        <end position="108"/>
    </location>
</feature>
<dbReference type="EMBL" id="JXZB01000002">
    <property type="protein sequence ID" value="KIQ66078.1"/>
    <property type="molecule type" value="Genomic_DNA"/>
</dbReference>
<evidence type="ECO:0000256" key="1">
    <source>
        <dbReference type="PIRSR" id="PIRSR601310-1"/>
    </source>
</evidence>
<keyword evidence="5" id="KW-1185">Reference proteome</keyword>
<feature type="active site" description="Tele-AMP-histidine intermediate" evidence="1">
    <location>
        <position position="108"/>
    </location>
</feature>
<dbReference type="OrthoDB" id="9784774at2"/>
<dbReference type="GO" id="GO:0016787">
    <property type="term" value="F:hydrolase activity"/>
    <property type="evidence" value="ECO:0007669"/>
    <property type="project" value="UniProtKB-KW"/>
</dbReference>
<dbReference type="STRING" id="2064.TR51_16810"/>
<gene>
    <name evidence="4" type="ORF">TR51_16810</name>
</gene>
<dbReference type="Gene3D" id="3.30.428.10">
    <property type="entry name" value="HIT-like"/>
    <property type="match status" value="1"/>
</dbReference>
<evidence type="ECO:0000256" key="2">
    <source>
        <dbReference type="PROSITE-ProRule" id="PRU00464"/>
    </source>
</evidence>
<dbReference type="Pfam" id="PF01230">
    <property type="entry name" value="HIT"/>
    <property type="match status" value="1"/>
</dbReference>
<keyword evidence="4" id="KW-0378">Hydrolase</keyword>
<sequence>MTTASTEQVSDFYCQEALSGNTPITVVEETDEVLAFEHTRPSYPVHIVVVPKLHTPSLEDLGEGGEELLMKVMRVVRSVAAKVREEHGACCIVTNLGEYQDSKHQHWHVLFRGELPLGRV</sequence>
<dbReference type="InterPro" id="IPR011146">
    <property type="entry name" value="HIT-like"/>
</dbReference>
<comment type="caution">
    <text evidence="4">The sequence shown here is derived from an EMBL/GenBank/DDBJ whole genome shotgun (WGS) entry which is preliminary data.</text>
</comment>
<dbReference type="InterPro" id="IPR001310">
    <property type="entry name" value="Histidine_triad_HIT"/>
</dbReference>
<dbReference type="SUPFAM" id="SSF54197">
    <property type="entry name" value="HIT-like"/>
    <property type="match status" value="1"/>
</dbReference>
<dbReference type="AlphaFoldDB" id="A0A0D0Q506"/>